<dbReference type="PROSITE" id="PS51782">
    <property type="entry name" value="LYSM"/>
    <property type="match status" value="1"/>
</dbReference>
<protein>
    <submittedName>
        <fullName evidence="2">Peptidase</fullName>
    </submittedName>
</protein>
<keyword evidence="3" id="KW-1185">Reference proteome</keyword>
<name>A0A2A2TQ18_9CYAN</name>
<organism evidence="2 3">
    <name type="scientific">Brunnivagina elsteri CCALA 953</name>
    <dbReference type="NCBI Taxonomy" id="987040"/>
    <lineage>
        <taxon>Bacteria</taxon>
        <taxon>Bacillati</taxon>
        <taxon>Cyanobacteriota</taxon>
        <taxon>Cyanophyceae</taxon>
        <taxon>Nostocales</taxon>
        <taxon>Calotrichaceae</taxon>
        <taxon>Brunnivagina</taxon>
    </lineage>
</organism>
<dbReference type="Pfam" id="PF01476">
    <property type="entry name" value="LysM"/>
    <property type="match status" value="1"/>
</dbReference>
<dbReference type="InterPro" id="IPR018392">
    <property type="entry name" value="LysM"/>
</dbReference>
<gene>
    <name evidence="2" type="ORF">CK510_00800</name>
</gene>
<dbReference type="SMART" id="SM00257">
    <property type="entry name" value="LysM"/>
    <property type="match status" value="1"/>
</dbReference>
<dbReference type="GO" id="GO:0004222">
    <property type="term" value="F:metalloendopeptidase activity"/>
    <property type="evidence" value="ECO:0007669"/>
    <property type="project" value="TreeGrafter"/>
</dbReference>
<comment type="caution">
    <text evidence="2">The sequence shown here is derived from an EMBL/GenBank/DDBJ whole genome shotgun (WGS) entry which is preliminary data.</text>
</comment>
<proteinExistence type="predicted"/>
<dbReference type="InterPro" id="IPR036779">
    <property type="entry name" value="LysM_dom_sf"/>
</dbReference>
<dbReference type="Pfam" id="PF01551">
    <property type="entry name" value="Peptidase_M23"/>
    <property type="match status" value="1"/>
</dbReference>
<dbReference type="Gene3D" id="3.10.350.10">
    <property type="entry name" value="LysM domain"/>
    <property type="match status" value="1"/>
</dbReference>
<dbReference type="CDD" id="cd00118">
    <property type="entry name" value="LysM"/>
    <property type="match status" value="1"/>
</dbReference>
<dbReference type="PANTHER" id="PTHR21666:SF290">
    <property type="entry name" value="PEPTIDASE M23 DOMAIN PROTEIN"/>
    <property type="match status" value="1"/>
</dbReference>
<dbReference type="InterPro" id="IPR011055">
    <property type="entry name" value="Dup_hybrid_motif"/>
</dbReference>
<feature type="domain" description="LysM" evidence="1">
    <location>
        <begin position="51"/>
        <end position="95"/>
    </location>
</feature>
<accession>A0A2A2TQ18</accession>
<evidence type="ECO:0000313" key="2">
    <source>
        <dbReference type="EMBL" id="PAX60626.1"/>
    </source>
</evidence>
<dbReference type="EMBL" id="NTFS01000004">
    <property type="protein sequence ID" value="PAX60626.1"/>
    <property type="molecule type" value="Genomic_DNA"/>
</dbReference>
<dbReference type="RefSeq" id="WP_095719864.1">
    <property type="nucleotide sequence ID" value="NZ_NTFS01000004.1"/>
</dbReference>
<dbReference type="InterPro" id="IPR016047">
    <property type="entry name" value="M23ase_b-sheet_dom"/>
</dbReference>
<dbReference type="OrthoDB" id="507840at2"/>
<dbReference type="InterPro" id="IPR050570">
    <property type="entry name" value="Cell_wall_metabolism_enzyme"/>
</dbReference>
<dbReference type="Proteomes" id="UP000218238">
    <property type="component" value="Unassembled WGS sequence"/>
</dbReference>
<dbReference type="SUPFAM" id="SSF51261">
    <property type="entry name" value="Duplicated hybrid motif"/>
    <property type="match status" value="1"/>
</dbReference>
<dbReference type="CDD" id="cd12797">
    <property type="entry name" value="M23_peptidase"/>
    <property type="match status" value="1"/>
</dbReference>
<reference evidence="2 3" key="1">
    <citation type="submission" date="2017-08" db="EMBL/GenBank/DDBJ databases">
        <title>Draft genome sequence of filamentous cyanobacterium Calothrix elsteri CCALA 953.</title>
        <authorList>
            <person name="Gagunashvili A.N."/>
            <person name="Elster J."/>
            <person name="Andresson O.S."/>
        </authorList>
    </citation>
    <scope>NUCLEOTIDE SEQUENCE [LARGE SCALE GENOMIC DNA]</scope>
    <source>
        <strain evidence="2 3">CCALA 953</strain>
    </source>
</reference>
<evidence type="ECO:0000313" key="3">
    <source>
        <dbReference type="Proteomes" id="UP000218238"/>
    </source>
</evidence>
<evidence type="ECO:0000259" key="1">
    <source>
        <dbReference type="PROSITE" id="PS51782"/>
    </source>
</evidence>
<dbReference type="AlphaFoldDB" id="A0A2A2TQ18"/>
<dbReference type="PANTHER" id="PTHR21666">
    <property type="entry name" value="PEPTIDASE-RELATED"/>
    <property type="match status" value="1"/>
</dbReference>
<dbReference type="Gene3D" id="2.70.70.10">
    <property type="entry name" value="Glucose Permease (Domain IIA)"/>
    <property type="match status" value="1"/>
</dbReference>
<sequence>MKSSFTHFPLSLLLLASTVGIISTILPTTSAQKTLAQTVSSCPTSALSRFLRHTVSRGETLDSIAQQYSLTKTAIATMNPGLQNRGVVIGKQILIPPYNGIIIEVPRNQTWRDIAKRYKIRADVLFEVNGCQKNPRFVFVPDSNRAIVRTAIQSAPLPASNSTPTKFANYPLADVTNILLAYGWQTNPKTGEVFFHSGIDILAPVGTPVNSISEGVVAFADTQGTYGNLVIINHGSGLQSRYAQLETIKVAVGQEVKPGDVIGTVGTSGKPTSMRSHLHFEIRTSSDLGWVAKKPQDYFK</sequence>